<reference evidence="3" key="2">
    <citation type="submission" date="2025-08" db="UniProtKB">
        <authorList>
            <consortium name="RefSeq"/>
        </authorList>
    </citation>
    <scope>IDENTIFICATION</scope>
    <source>
        <tissue evidence="3">Whole sample</tissue>
    </source>
</reference>
<name>A0A8B8B049_CRAVI</name>
<dbReference type="Proteomes" id="UP000694844">
    <property type="component" value="Chromosome 1"/>
</dbReference>
<dbReference type="PANTHER" id="PTHR47027:SF25">
    <property type="entry name" value="REVERSE TRANSCRIPTASE DOMAIN-CONTAINING PROTEIN"/>
    <property type="match status" value="1"/>
</dbReference>
<evidence type="ECO:0000313" key="3">
    <source>
        <dbReference type="RefSeq" id="XP_022296787.1"/>
    </source>
</evidence>
<sequence length="270" mass="31617">MFGKLEDLDFADDIADISSTRQHLQEKTTILNRYAEETYLKINIIKTKVMTVNTTLSKPITINHNPVDTFDEFTYLGSVISADNGTKKDINTRLSKALSAFARLKPIWKSKVYSKKTKIHIYNSNVKSVLLYGSDFWRIIQSDLQKLEVFQNNCLRRIQGIFWPEKIRNEDLLKRRHCHSIAEELKKRRFRWLGHVLRMTNKRLPNVALTWTPPGKRKPGRPRTTWRRTVLAELQDLGYSLGQAQHLAKDRVKWRKLVAALCPTRDKEDR</sequence>
<dbReference type="Pfam" id="PF20049">
    <property type="entry name" value="DUF6451"/>
    <property type="match status" value="1"/>
</dbReference>
<gene>
    <name evidence="3" type="primary">LOC111106411</name>
</gene>
<dbReference type="OrthoDB" id="6139357at2759"/>
<accession>A0A8B8B049</accession>
<organism evidence="2 3">
    <name type="scientific">Crassostrea virginica</name>
    <name type="common">Eastern oyster</name>
    <dbReference type="NCBI Taxonomy" id="6565"/>
    <lineage>
        <taxon>Eukaryota</taxon>
        <taxon>Metazoa</taxon>
        <taxon>Spiralia</taxon>
        <taxon>Lophotrochozoa</taxon>
        <taxon>Mollusca</taxon>
        <taxon>Bivalvia</taxon>
        <taxon>Autobranchia</taxon>
        <taxon>Pteriomorphia</taxon>
        <taxon>Ostreida</taxon>
        <taxon>Ostreoidea</taxon>
        <taxon>Ostreidae</taxon>
        <taxon>Crassostrea</taxon>
    </lineage>
</organism>
<keyword evidence="2" id="KW-1185">Reference proteome</keyword>
<proteinExistence type="predicted"/>
<reference evidence="2" key="1">
    <citation type="submission" date="2024-06" db="UniProtKB">
        <authorList>
            <consortium name="RefSeq"/>
        </authorList>
    </citation>
    <scope>NUCLEOTIDE SEQUENCE [LARGE SCALE GENOMIC DNA]</scope>
</reference>
<dbReference type="AlphaFoldDB" id="A0A8B8B049"/>
<dbReference type="RefSeq" id="XP_022296787.1">
    <property type="nucleotide sequence ID" value="XM_022441079.1"/>
</dbReference>
<dbReference type="PANTHER" id="PTHR47027">
    <property type="entry name" value="REVERSE TRANSCRIPTASE DOMAIN-CONTAINING PROTEIN"/>
    <property type="match status" value="1"/>
</dbReference>
<evidence type="ECO:0000313" key="2">
    <source>
        <dbReference type="Proteomes" id="UP000694844"/>
    </source>
</evidence>
<dbReference type="KEGG" id="cvn:111106411"/>
<protein>
    <submittedName>
        <fullName evidence="3">Uncharacterized protein LOC111106411</fullName>
    </submittedName>
</protein>
<dbReference type="InterPro" id="IPR045609">
    <property type="entry name" value="DUF6451"/>
</dbReference>
<dbReference type="GeneID" id="111106411"/>
<evidence type="ECO:0000259" key="1">
    <source>
        <dbReference type="Pfam" id="PF20049"/>
    </source>
</evidence>
<feature type="domain" description="DUF6451" evidence="1">
    <location>
        <begin position="100"/>
        <end position="132"/>
    </location>
</feature>